<evidence type="ECO:0000256" key="1">
    <source>
        <dbReference type="ARBA" id="ARBA00009759"/>
    </source>
</evidence>
<name>A0A840I4J6_9PROT</name>
<reference evidence="6 7" key="1">
    <citation type="submission" date="2020-08" db="EMBL/GenBank/DDBJ databases">
        <title>Genomic Encyclopedia of Type Strains, Phase IV (KMG-IV): sequencing the most valuable type-strain genomes for metagenomic binning, comparative biology and taxonomic classification.</title>
        <authorList>
            <person name="Goeker M."/>
        </authorList>
    </citation>
    <scope>NUCLEOTIDE SEQUENCE [LARGE SCALE GENOMIC DNA]</scope>
    <source>
        <strain evidence="6 7">DSM 102850</strain>
    </source>
</reference>
<evidence type="ECO:0000313" key="6">
    <source>
        <dbReference type="EMBL" id="MBB4659886.1"/>
    </source>
</evidence>
<feature type="binding site" evidence="5">
    <location>
        <position position="70"/>
    </location>
    <ligand>
        <name>Mg(2+)</name>
        <dbReference type="ChEBI" id="CHEBI:18420"/>
        <label>1</label>
        <note>catalytic</note>
    </ligand>
</feature>
<dbReference type="Gene3D" id="3.30.540.10">
    <property type="entry name" value="Fructose-1,6-Bisphosphatase, subunit A, domain 1"/>
    <property type="match status" value="1"/>
</dbReference>
<dbReference type="SUPFAM" id="SSF56655">
    <property type="entry name" value="Carbohydrate phosphatase"/>
    <property type="match status" value="1"/>
</dbReference>
<evidence type="ECO:0000256" key="4">
    <source>
        <dbReference type="ARBA" id="ARBA00022842"/>
    </source>
</evidence>
<dbReference type="PROSITE" id="PS00629">
    <property type="entry name" value="IMP_1"/>
    <property type="match status" value="1"/>
</dbReference>
<organism evidence="6 7">
    <name type="scientific">Parvularcula dongshanensis</name>
    <dbReference type="NCBI Taxonomy" id="1173995"/>
    <lineage>
        <taxon>Bacteria</taxon>
        <taxon>Pseudomonadati</taxon>
        <taxon>Pseudomonadota</taxon>
        <taxon>Alphaproteobacteria</taxon>
        <taxon>Parvularculales</taxon>
        <taxon>Parvularculaceae</taxon>
        <taxon>Parvularcula</taxon>
    </lineage>
</organism>
<dbReference type="InterPro" id="IPR020583">
    <property type="entry name" value="Inositol_monoP_metal-BS"/>
</dbReference>
<keyword evidence="2 5" id="KW-0479">Metal-binding</keyword>
<dbReference type="PRINTS" id="PR00377">
    <property type="entry name" value="IMPHPHTASES"/>
</dbReference>
<gene>
    <name evidence="6" type="ORF">GGQ59_002427</name>
</gene>
<protein>
    <submittedName>
        <fullName evidence="6">Fructose-1,6-bisphosphatase/inositol monophosphatase family enzyme</fullName>
    </submittedName>
</protein>
<keyword evidence="3" id="KW-0378">Hydrolase</keyword>
<dbReference type="Gene3D" id="3.40.190.80">
    <property type="match status" value="1"/>
</dbReference>
<comment type="similarity">
    <text evidence="1">Belongs to the inositol monophosphatase superfamily.</text>
</comment>
<dbReference type="EMBL" id="JACHOB010000005">
    <property type="protein sequence ID" value="MBB4659886.1"/>
    <property type="molecule type" value="Genomic_DNA"/>
</dbReference>
<dbReference type="RefSeq" id="WP_183818924.1">
    <property type="nucleotide sequence ID" value="NZ_JACHOB010000005.1"/>
</dbReference>
<comment type="caution">
    <text evidence="6">The sequence shown here is derived from an EMBL/GenBank/DDBJ whole genome shotgun (WGS) entry which is preliminary data.</text>
</comment>
<sequence length="268" mass="28817">MTESLAQRAEAVIREVAEEAILPRFRALGGSQIDEKTGPDDLVTVADREAEALLARRLLDLLPGSTVVGEEAVSADPSVLDRLDADAVWIVDPVDGTGNFVKGKERFGVMVALVRRGETVLGLVYPPTTGDCAVAEKGAGATFGGRPIWTRKGVGFERAYGDYSRQYVDEPLRSRFADALEGAGGSHAGRCSAWAYLEVAKGEADFVFQYQMTVWDHAPGVLLVDEAGGRTGMLPGGEPYRPIRQANRPMLCCGDAALWDAYAEALLR</sequence>
<dbReference type="PANTHER" id="PTHR20854:SF4">
    <property type="entry name" value="INOSITOL-1-MONOPHOSPHATASE-RELATED"/>
    <property type="match status" value="1"/>
</dbReference>
<dbReference type="PANTHER" id="PTHR20854">
    <property type="entry name" value="INOSITOL MONOPHOSPHATASE"/>
    <property type="match status" value="1"/>
</dbReference>
<dbReference type="GO" id="GO:0006020">
    <property type="term" value="P:inositol metabolic process"/>
    <property type="evidence" value="ECO:0007669"/>
    <property type="project" value="TreeGrafter"/>
</dbReference>
<dbReference type="Pfam" id="PF00459">
    <property type="entry name" value="Inositol_P"/>
    <property type="match status" value="1"/>
</dbReference>
<evidence type="ECO:0000256" key="5">
    <source>
        <dbReference type="PIRSR" id="PIRSR600760-2"/>
    </source>
</evidence>
<dbReference type="AlphaFoldDB" id="A0A840I4J6"/>
<dbReference type="Proteomes" id="UP000563524">
    <property type="component" value="Unassembled WGS sequence"/>
</dbReference>
<comment type="cofactor">
    <cofactor evidence="5">
        <name>Mg(2+)</name>
        <dbReference type="ChEBI" id="CHEBI:18420"/>
    </cofactor>
</comment>
<feature type="binding site" evidence="5">
    <location>
        <position position="216"/>
    </location>
    <ligand>
        <name>Mg(2+)</name>
        <dbReference type="ChEBI" id="CHEBI:18420"/>
        <label>1</label>
        <note>catalytic</note>
    </ligand>
</feature>
<feature type="binding site" evidence="5">
    <location>
        <position position="92"/>
    </location>
    <ligand>
        <name>Mg(2+)</name>
        <dbReference type="ChEBI" id="CHEBI:18420"/>
        <label>1</label>
        <note>catalytic</note>
    </ligand>
</feature>
<keyword evidence="7" id="KW-1185">Reference proteome</keyword>
<proteinExistence type="inferred from homology"/>
<evidence type="ECO:0000256" key="3">
    <source>
        <dbReference type="ARBA" id="ARBA00022801"/>
    </source>
</evidence>
<accession>A0A840I4J6</accession>
<evidence type="ECO:0000313" key="7">
    <source>
        <dbReference type="Proteomes" id="UP000563524"/>
    </source>
</evidence>
<dbReference type="InterPro" id="IPR000760">
    <property type="entry name" value="Inositol_monophosphatase-like"/>
</dbReference>
<evidence type="ECO:0000256" key="2">
    <source>
        <dbReference type="ARBA" id="ARBA00022723"/>
    </source>
</evidence>
<feature type="binding site" evidence="5">
    <location>
        <position position="95"/>
    </location>
    <ligand>
        <name>Mg(2+)</name>
        <dbReference type="ChEBI" id="CHEBI:18420"/>
        <label>1</label>
        <note>catalytic</note>
    </ligand>
</feature>
<dbReference type="GO" id="GO:0046872">
    <property type="term" value="F:metal ion binding"/>
    <property type="evidence" value="ECO:0007669"/>
    <property type="project" value="UniProtKB-KW"/>
</dbReference>
<dbReference type="GO" id="GO:0008934">
    <property type="term" value="F:inositol monophosphate 1-phosphatase activity"/>
    <property type="evidence" value="ECO:0007669"/>
    <property type="project" value="TreeGrafter"/>
</dbReference>
<dbReference type="GO" id="GO:0007165">
    <property type="term" value="P:signal transduction"/>
    <property type="evidence" value="ECO:0007669"/>
    <property type="project" value="TreeGrafter"/>
</dbReference>
<keyword evidence="4 5" id="KW-0460">Magnesium</keyword>